<dbReference type="EMBL" id="MHVS01000005">
    <property type="protein sequence ID" value="OHA96499.1"/>
    <property type="molecule type" value="Genomic_DNA"/>
</dbReference>
<dbReference type="HAMAP" id="MF_00434">
    <property type="entry name" value="Pterin_4_alpha"/>
    <property type="match status" value="1"/>
</dbReference>
<dbReference type="CDD" id="cd00488">
    <property type="entry name" value="PCD_DCoH"/>
    <property type="match status" value="1"/>
</dbReference>
<dbReference type="InterPro" id="IPR036428">
    <property type="entry name" value="PCD_sf"/>
</dbReference>
<dbReference type="Pfam" id="PF01329">
    <property type="entry name" value="Pterin_4a"/>
    <property type="match status" value="1"/>
</dbReference>
<evidence type="ECO:0000256" key="3">
    <source>
        <dbReference type="ARBA" id="ARBA00023239"/>
    </source>
</evidence>
<gene>
    <name evidence="5" type="ORF">A3D49_01315</name>
</gene>
<protein>
    <recommendedName>
        <fullName evidence="4">Putative pterin-4-alpha-carbinolamine dehydratase</fullName>
        <shortName evidence="4">PHS</shortName>
        <ecNumber evidence="4">4.2.1.96</ecNumber>
    </recommendedName>
    <alternativeName>
        <fullName evidence="4">4-alpha-hydroxy-tetrahydropterin dehydratase</fullName>
    </alternativeName>
    <alternativeName>
        <fullName evidence="4">Pterin carbinolamine dehydratase</fullName>
        <shortName evidence="4">PCD</shortName>
    </alternativeName>
</protein>
<organism evidence="5 6">
    <name type="scientific">Candidatus Zambryskibacteria bacterium RIFCSPHIGHO2_02_FULL_43_37</name>
    <dbReference type="NCBI Taxonomy" id="1802749"/>
    <lineage>
        <taxon>Bacteria</taxon>
        <taxon>Candidatus Zambryskiibacteriota</taxon>
    </lineage>
</organism>
<dbReference type="GO" id="GO:0006729">
    <property type="term" value="P:tetrahydrobiopterin biosynthetic process"/>
    <property type="evidence" value="ECO:0007669"/>
    <property type="project" value="InterPro"/>
</dbReference>
<evidence type="ECO:0000313" key="5">
    <source>
        <dbReference type="EMBL" id="OHA96499.1"/>
    </source>
</evidence>
<dbReference type="InterPro" id="IPR001533">
    <property type="entry name" value="Pterin_deHydtase"/>
</dbReference>
<name>A0A1G2TIJ9_9BACT</name>
<evidence type="ECO:0000313" key="6">
    <source>
        <dbReference type="Proteomes" id="UP000177279"/>
    </source>
</evidence>
<comment type="caution">
    <text evidence="5">The sequence shown here is derived from an EMBL/GenBank/DDBJ whole genome shotgun (WGS) entry which is preliminary data.</text>
</comment>
<keyword evidence="3 4" id="KW-0456">Lyase</keyword>
<accession>A0A1G2TIJ9</accession>
<dbReference type="Gene3D" id="3.30.1360.20">
    <property type="entry name" value="Transcriptional coactivator/pterin dehydratase"/>
    <property type="match status" value="1"/>
</dbReference>
<reference evidence="5 6" key="1">
    <citation type="journal article" date="2016" name="Nat. Commun.">
        <title>Thousands of microbial genomes shed light on interconnected biogeochemical processes in an aquifer system.</title>
        <authorList>
            <person name="Anantharaman K."/>
            <person name="Brown C.T."/>
            <person name="Hug L.A."/>
            <person name="Sharon I."/>
            <person name="Castelle C.J."/>
            <person name="Probst A.J."/>
            <person name="Thomas B.C."/>
            <person name="Singh A."/>
            <person name="Wilkins M.J."/>
            <person name="Karaoz U."/>
            <person name="Brodie E.L."/>
            <person name="Williams K.H."/>
            <person name="Hubbard S.S."/>
            <person name="Banfield J.F."/>
        </authorList>
    </citation>
    <scope>NUCLEOTIDE SEQUENCE [LARGE SCALE GENOMIC DNA]</scope>
</reference>
<sequence>MEKPKVLSEEEVREGLKNLPGWTFDNDRISKEFKFKDFNDSLLFVNKMAPVFEENDHHPDTHIFYSKVLFELQRFDIGGKVTDRDILIAGKIEKHYNANQ</sequence>
<evidence type="ECO:0000256" key="2">
    <source>
        <dbReference type="ARBA" id="ARBA00006472"/>
    </source>
</evidence>
<dbReference type="EC" id="4.2.1.96" evidence="4"/>
<dbReference type="Proteomes" id="UP000177279">
    <property type="component" value="Unassembled WGS sequence"/>
</dbReference>
<dbReference type="SUPFAM" id="SSF55248">
    <property type="entry name" value="PCD-like"/>
    <property type="match status" value="1"/>
</dbReference>
<dbReference type="PANTHER" id="PTHR12599:SF0">
    <property type="entry name" value="PTERIN-4-ALPHA-CARBINOLAMINE DEHYDRATASE"/>
    <property type="match status" value="1"/>
</dbReference>
<evidence type="ECO:0000256" key="4">
    <source>
        <dbReference type="HAMAP-Rule" id="MF_00434"/>
    </source>
</evidence>
<dbReference type="PANTHER" id="PTHR12599">
    <property type="entry name" value="PTERIN-4-ALPHA-CARBINOLAMINE DEHYDRATASE"/>
    <property type="match status" value="1"/>
</dbReference>
<evidence type="ECO:0000256" key="1">
    <source>
        <dbReference type="ARBA" id="ARBA00001554"/>
    </source>
</evidence>
<comment type="catalytic activity">
    <reaction evidence="1 4">
        <text>(4aS,6R)-4a-hydroxy-L-erythro-5,6,7,8-tetrahydrobiopterin = (6R)-L-erythro-6,7-dihydrobiopterin + H2O</text>
        <dbReference type="Rhea" id="RHEA:11920"/>
        <dbReference type="ChEBI" id="CHEBI:15377"/>
        <dbReference type="ChEBI" id="CHEBI:15642"/>
        <dbReference type="ChEBI" id="CHEBI:43120"/>
        <dbReference type="EC" id="4.2.1.96"/>
    </reaction>
</comment>
<dbReference type="AlphaFoldDB" id="A0A1G2TIJ9"/>
<comment type="similarity">
    <text evidence="2 4">Belongs to the pterin-4-alpha-carbinolamine dehydratase family.</text>
</comment>
<dbReference type="NCBIfam" id="NF002017">
    <property type="entry name" value="PRK00823.1-2"/>
    <property type="match status" value="1"/>
</dbReference>
<proteinExistence type="inferred from homology"/>
<dbReference type="GO" id="GO:0008124">
    <property type="term" value="F:4-alpha-hydroxytetrahydrobiopterin dehydratase activity"/>
    <property type="evidence" value="ECO:0007669"/>
    <property type="project" value="UniProtKB-UniRule"/>
</dbReference>